<keyword evidence="5" id="KW-0092">Biotin</keyword>
<dbReference type="Gene3D" id="3.30.1490.20">
    <property type="entry name" value="ATP-grasp fold, A domain"/>
    <property type="match status" value="1"/>
</dbReference>
<accession>A0ABR2YGA4</accession>
<feature type="domain" description="Biotin carboxylation" evidence="9">
    <location>
        <begin position="1"/>
        <end position="392"/>
    </location>
</feature>
<dbReference type="Gene3D" id="3.40.50.20">
    <property type="match status" value="1"/>
</dbReference>
<dbReference type="Proteomes" id="UP001491310">
    <property type="component" value="Unassembled WGS sequence"/>
</dbReference>
<keyword evidence="3 6" id="KW-0547">Nucleotide-binding</keyword>
<comment type="caution">
    <text evidence="10">The sequence shown here is derived from an EMBL/GenBank/DDBJ whole genome shotgun (WGS) entry which is preliminary data.</text>
</comment>
<evidence type="ECO:0000313" key="11">
    <source>
        <dbReference type="Proteomes" id="UP001491310"/>
    </source>
</evidence>
<dbReference type="Pfam" id="PF00289">
    <property type="entry name" value="Biotin_carb_N"/>
    <property type="match status" value="1"/>
</dbReference>
<dbReference type="Pfam" id="PF02785">
    <property type="entry name" value="Biotin_carb_C"/>
    <property type="match status" value="1"/>
</dbReference>
<dbReference type="InterPro" id="IPR011053">
    <property type="entry name" value="Single_hybrid_motif"/>
</dbReference>
<dbReference type="InterPro" id="IPR011054">
    <property type="entry name" value="Rudment_hybrid_motif"/>
</dbReference>
<dbReference type="SUPFAM" id="SSF56059">
    <property type="entry name" value="Glutathione synthetase ATP-binding domain-like"/>
    <property type="match status" value="1"/>
</dbReference>
<evidence type="ECO:0000313" key="10">
    <source>
        <dbReference type="EMBL" id="KAK9904736.1"/>
    </source>
</evidence>
<proteinExistence type="predicted"/>
<dbReference type="Gene3D" id="2.40.50.100">
    <property type="match status" value="1"/>
</dbReference>
<dbReference type="InterPro" id="IPR000089">
    <property type="entry name" value="Biotin_lipoyl"/>
</dbReference>
<comment type="cofactor">
    <cofactor evidence="1">
        <name>biotin</name>
        <dbReference type="ChEBI" id="CHEBI:57586"/>
    </cofactor>
</comment>
<evidence type="ECO:0000256" key="1">
    <source>
        <dbReference type="ARBA" id="ARBA00001953"/>
    </source>
</evidence>
<dbReference type="EMBL" id="JALJOT010000012">
    <property type="protein sequence ID" value="KAK9904736.1"/>
    <property type="molecule type" value="Genomic_DNA"/>
</dbReference>
<dbReference type="PROSITE" id="PS00867">
    <property type="entry name" value="CPSASE_2"/>
    <property type="match status" value="1"/>
</dbReference>
<reference evidence="10 11" key="1">
    <citation type="journal article" date="2024" name="Nat. Commun.">
        <title>Phylogenomics reveals the evolutionary origins of lichenization in chlorophyte algae.</title>
        <authorList>
            <person name="Puginier C."/>
            <person name="Libourel C."/>
            <person name="Otte J."/>
            <person name="Skaloud P."/>
            <person name="Haon M."/>
            <person name="Grisel S."/>
            <person name="Petersen M."/>
            <person name="Berrin J.G."/>
            <person name="Delaux P.M."/>
            <person name="Dal Grande F."/>
            <person name="Keller J."/>
        </authorList>
    </citation>
    <scope>NUCLEOTIDE SEQUENCE [LARGE SCALE GENOMIC DNA]</scope>
    <source>
        <strain evidence="10 11">SAG 216-7</strain>
    </source>
</reference>
<dbReference type="Pfam" id="PF02786">
    <property type="entry name" value="CPSase_L_D2"/>
    <property type="match status" value="1"/>
</dbReference>
<evidence type="ECO:0000259" key="9">
    <source>
        <dbReference type="PROSITE" id="PS50979"/>
    </source>
</evidence>
<dbReference type="InterPro" id="IPR048429">
    <property type="entry name" value="MCC_alpha_BT"/>
</dbReference>
<dbReference type="InterPro" id="IPR050856">
    <property type="entry name" value="Biotin_carboxylase_complex"/>
</dbReference>
<organism evidence="10 11">
    <name type="scientific">Coccomyxa subellipsoidea</name>
    <dbReference type="NCBI Taxonomy" id="248742"/>
    <lineage>
        <taxon>Eukaryota</taxon>
        <taxon>Viridiplantae</taxon>
        <taxon>Chlorophyta</taxon>
        <taxon>core chlorophytes</taxon>
        <taxon>Trebouxiophyceae</taxon>
        <taxon>Trebouxiophyceae incertae sedis</taxon>
        <taxon>Coccomyxaceae</taxon>
        <taxon>Coccomyxa</taxon>
    </lineage>
</organism>
<evidence type="ECO:0000256" key="4">
    <source>
        <dbReference type="ARBA" id="ARBA00022840"/>
    </source>
</evidence>
<dbReference type="InterPro" id="IPR005481">
    <property type="entry name" value="BC-like_N"/>
</dbReference>
<dbReference type="SMART" id="SM00878">
    <property type="entry name" value="Biotin_carb_C"/>
    <property type="match status" value="1"/>
</dbReference>
<dbReference type="PANTHER" id="PTHR18866:SF33">
    <property type="entry name" value="METHYLCROTONOYL-COA CARBOXYLASE SUBUNIT ALPHA, MITOCHONDRIAL-RELATED"/>
    <property type="match status" value="1"/>
</dbReference>
<dbReference type="Pfam" id="PF00364">
    <property type="entry name" value="Biotin_lipoyl"/>
    <property type="match status" value="1"/>
</dbReference>
<keyword evidence="4 6" id="KW-0067">ATP-binding</keyword>
<dbReference type="InterPro" id="IPR013815">
    <property type="entry name" value="ATP_grasp_subdomain_1"/>
</dbReference>
<dbReference type="PROSITE" id="PS00188">
    <property type="entry name" value="BIOTIN"/>
    <property type="match status" value="1"/>
</dbReference>
<feature type="domain" description="Lipoyl-binding" evidence="7">
    <location>
        <begin position="547"/>
        <end position="623"/>
    </location>
</feature>
<dbReference type="InterPro" id="IPR011764">
    <property type="entry name" value="Biotin_carboxylation_dom"/>
</dbReference>
<feature type="domain" description="ATP-grasp" evidence="8">
    <location>
        <begin position="58"/>
        <end position="256"/>
    </location>
</feature>
<dbReference type="InterPro" id="IPR005482">
    <property type="entry name" value="Biotin_COase_C"/>
</dbReference>
<protein>
    <submittedName>
        <fullName evidence="10">Uncharacterized protein</fullName>
    </submittedName>
</protein>
<dbReference type="PANTHER" id="PTHR18866">
    <property type="entry name" value="CARBOXYLASE:PYRUVATE/ACETYL-COA/PROPIONYL-COA CARBOXYLASE"/>
    <property type="match status" value="1"/>
</dbReference>
<dbReference type="PROSITE" id="PS50979">
    <property type="entry name" value="BC"/>
    <property type="match status" value="1"/>
</dbReference>
<name>A0ABR2YGA4_9CHLO</name>
<evidence type="ECO:0000259" key="8">
    <source>
        <dbReference type="PROSITE" id="PS50975"/>
    </source>
</evidence>
<dbReference type="SUPFAM" id="SSF51230">
    <property type="entry name" value="Single hybrid motif"/>
    <property type="match status" value="1"/>
</dbReference>
<dbReference type="Pfam" id="PF21139">
    <property type="entry name" value="BT_MCC_alpha"/>
    <property type="match status" value="1"/>
</dbReference>
<dbReference type="PROSITE" id="PS50975">
    <property type="entry name" value="ATP_GRASP"/>
    <property type="match status" value="1"/>
</dbReference>
<evidence type="ECO:0000256" key="6">
    <source>
        <dbReference type="PROSITE-ProRule" id="PRU00409"/>
    </source>
</evidence>
<evidence type="ECO:0000256" key="3">
    <source>
        <dbReference type="ARBA" id="ARBA00022741"/>
    </source>
</evidence>
<dbReference type="InterPro" id="IPR011761">
    <property type="entry name" value="ATP-grasp"/>
</dbReference>
<dbReference type="InterPro" id="IPR005479">
    <property type="entry name" value="CPAse_ATP-bd"/>
</dbReference>
<evidence type="ECO:0000259" key="7">
    <source>
        <dbReference type="PROSITE" id="PS50968"/>
    </source>
</evidence>
<dbReference type="CDD" id="cd06850">
    <property type="entry name" value="biotinyl_domain"/>
    <property type="match status" value="1"/>
</dbReference>
<evidence type="ECO:0000256" key="5">
    <source>
        <dbReference type="ARBA" id="ARBA00023267"/>
    </source>
</evidence>
<dbReference type="Gene3D" id="3.30.470.20">
    <property type="entry name" value="ATP-grasp fold, B domain"/>
    <property type="match status" value="1"/>
</dbReference>
<dbReference type="SUPFAM" id="SSF51246">
    <property type="entry name" value="Rudiment single hybrid motif"/>
    <property type="match status" value="1"/>
</dbReference>
<dbReference type="InterPro" id="IPR001882">
    <property type="entry name" value="Biotin_BS"/>
</dbReference>
<evidence type="ECO:0000256" key="2">
    <source>
        <dbReference type="ARBA" id="ARBA00022598"/>
    </source>
</evidence>
<keyword evidence="11" id="KW-1185">Reference proteome</keyword>
<dbReference type="Gene3D" id="3.30.700.40">
    <property type="match status" value="1"/>
</dbReference>
<dbReference type="PROSITE" id="PS50968">
    <property type="entry name" value="BIOTINYL_LIPOYL"/>
    <property type="match status" value="1"/>
</dbReference>
<sequence>MDRILEVALRTGAQAVHPGYGFLSENTTFAGLCEDNGIAFVGPPASAIAAMGNKSEAKALMAGAGVPVVPGYHGDNQDSLLLVEEGDKVGFPLLVKAVLGGGGKGMKLATSAKELPEALSSAKREAAASFGDERVLLERYIIRPRHIEVQVFADTLGNAVYLFERDCSMQRRHQKVIEEAPAPGISEEFRRSIGEAAVAAARAVGYVNAGTVEFIVDTDTGDYYFMEMNTRLQVEHPVTEAITGQDLVEWQLRIAAGQRLPLLQDQLKILGHAFEARVYAESPEHGFMPGTGTLQRWRIPHGAVSFSHVGDVRVDSGVRKGDQVGVHYDPMIAKLITKGPDRRTALDNLHAALSELQVSGLPTNVTFLKRLASHPAFAAEELDTSFIAKHLDSLTGAVQPPAKIVALAALAHHLLQVQAAEKEALSIGGGQLGPWGVLDGFRLNHELTSNLSLTHTATSAACNVHLTFHKDRSICLKVSNESGSGEIKAKRLQLSNDGASLEAEIDGERLTADLSVHDHSDEQVLTVWSGGETYEFSKPVPRKWARSGSVQSSAGLVTSPMPGKIIKVLVQDGDEVVEGTPLVVLEAMKMEHTVRAPCDGTVADLAALVGAQVADGAVLALVAPAAQAAAVGAGQ</sequence>
<gene>
    <name evidence="10" type="ORF">WJX75_001607</name>
</gene>
<keyword evidence="2" id="KW-0436">Ligase</keyword>